<dbReference type="OrthoDB" id="2379092at2759"/>
<feature type="non-terminal residue" evidence="1">
    <location>
        <position position="141"/>
    </location>
</feature>
<comment type="caution">
    <text evidence="1">The sequence shown here is derived from an EMBL/GenBank/DDBJ whole genome shotgun (WGS) entry which is preliminary data.</text>
</comment>
<proteinExistence type="predicted"/>
<protein>
    <submittedName>
        <fullName evidence="1">1358_t:CDS:1</fullName>
    </submittedName>
</protein>
<name>A0A9N9CZJ0_9GLOM</name>
<organism evidence="1 2">
    <name type="scientific">Cetraspora pellucida</name>
    <dbReference type="NCBI Taxonomy" id="1433469"/>
    <lineage>
        <taxon>Eukaryota</taxon>
        <taxon>Fungi</taxon>
        <taxon>Fungi incertae sedis</taxon>
        <taxon>Mucoromycota</taxon>
        <taxon>Glomeromycotina</taxon>
        <taxon>Glomeromycetes</taxon>
        <taxon>Diversisporales</taxon>
        <taxon>Gigasporaceae</taxon>
        <taxon>Cetraspora</taxon>
    </lineage>
</organism>
<evidence type="ECO:0000313" key="2">
    <source>
        <dbReference type="Proteomes" id="UP000789759"/>
    </source>
</evidence>
<sequence>TQFCIFNNGIPYFPYSHHFNNFLLVANVYEVNASTIKLKATFFAMALDGQAEILDRDLNNILWQKSNLKFISAQSECLIFSTSVPFFIYCISLEISNMLRLWENIDNSQGTCYQVDGNQTNRQLSFIDCGQIPSNITLCDL</sequence>
<keyword evidence="2" id="KW-1185">Reference proteome</keyword>
<accession>A0A9N9CZJ0</accession>
<evidence type="ECO:0000313" key="1">
    <source>
        <dbReference type="EMBL" id="CAG8617800.1"/>
    </source>
</evidence>
<dbReference type="Proteomes" id="UP000789759">
    <property type="component" value="Unassembled WGS sequence"/>
</dbReference>
<dbReference type="EMBL" id="CAJVQA010005306">
    <property type="protein sequence ID" value="CAG8617800.1"/>
    <property type="molecule type" value="Genomic_DNA"/>
</dbReference>
<reference evidence="1" key="1">
    <citation type="submission" date="2021-06" db="EMBL/GenBank/DDBJ databases">
        <authorList>
            <person name="Kallberg Y."/>
            <person name="Tangrot J."/>
            <person name="Rosling A."/>
        </authorList>
    </citation>
    <scope>NUCLEOTIDE SEQUENCE</scope>
    <source>
        <strain evidence="1">FL966</strain>
    </source>
</reference>
<gene>
    <name evidence="1" type="ORF">CPELLU_LOCUS7767</name>
</gene>
<dbReference type="AlphaFoldDB" id="A0A9N9CZJ0"/>